<evidence type="ECO:0000313" key="2">
    <source>
        <dbReference type="Proteomes" id="UP000805193"/>
    </source>
</evidence>
<dbReference type="EMBL" id="JABSTQ010009169">
    <property type="protein sequence ID" value="KAG0432199.1"/>
    <property type="molecule type" value="Genomic_DNA"/>
</dbReference>
<organism evidence="1 2">
    <name type="scientific">Ixodes persulcatus</name>
    <name type="common">Taiga tick</name>
    <dbReference type="NCBI Taxonomy" id="34615"/>
    <lineage>
        <taxon>Eukaryota</taxon>
        <taxon>Metazoa</taxon>
        <taxon>Ecdysozoa</taxon>
        <taxon>Arthropoda</taxon>
        <taxon>Chelicerata</taxon>
        <taxon>Arachnida</taxon>
        <taxon>Acari</taxon>
        <taxon>Parasitiformes</taxon>
        <taxon>Ixodida</taxon>
        <taxon>Ixodoidea</taxon>
        <taxon>Ixodidae</taxon>
        <taxon>Ixodinae</taxon>
        <taxon>Ixodes</taxon>
    </lineage>
</organism>
<accession>A0AC60QH72</accession>
<keyword evidence="2" id="KW-1185">Reference proteome</keyword>
<comment type="caution">
    <text evidence="1">The sequence shown here is derived from an EMBL/GenBank/DDBJ whole genome shotgun (WGS) entry which is preliminary data.</text>
</comment>
<dbReference type="Proteomes" id="UP000805193">
    <property type="component" value="Unassembled WGS sequence"/>
</dbReference>
<sequence>MLQDTPAAPIAVGTPRTSIHSGTAQQPTTVDMNPSPSYPTTSLQAAGRNEVVVAIPRSSHSNYDGKEHPTPRRISLPSPPQFPKLISAVHAKRAALHNFQPGRVIFHAPFIFPSWNDRVQPTGDRFAAASKVPIQASRLFVRVSLMASSKTSAGVA</sequence>
<name>A0AC60QH72_IXOPE</name>
<protein>
    <submittedName>
        <fullName evidence="1">Uncharacterized protein</fullName>
    </submittedName>
</protein>
<gene>
    <name evidence="1" type="ORF">HPB47_021079</name>
</gene>
<evidence type="ECO:0000313" key="1">
    <source>
        <dbReference type="EMBL" id="KAG0432199.1"/>
    </source>
</evidence>
<proteinExistence type="predicted"/>
<reference evidence="1 2" key="1">
    <citation type="journal article" date="2020" name="Cell">
        <title>Large-Scale Comparative Analyses of Tick Genomes Elucidate Their Genetic Diversity and Vector Capacities.</title>
        <authorList>
            <consortium name="Tick Genome and Microbiome Consortium (TIGMIC)"/>
            <person name="Jia N."/>
            <person name="Wang J."/>
            <person name="Shi W."/>
            <person name="Du L."/>
            <person name="Sun Y."/>
            <person name="Zhan W."/>
            <person name="Jiang J.F."/>
            <person name="Wang Q."/>
            <person name="Zhang B."/>
            <person name="Ji P."/>
            <person name="Bell-Sakyi L."/>
            <person name="Cui X.M."/>
            <person name="Yuan T.T."/>
            <person name="Jiang B.G."/>
            <person name="Yang W.F."/>
            <person name="Lam T.T."/>
            <person name="Chang Q.C."/>
            <person name="Ding S.J."/>
            <person name="Wang X.J."/>
            <person name="Zhu J.G."/>
            <person name="Ruan X.D."/>
            <person name="Zhao L."/>
            <person name="Wei J.T."/>
            <person name="Ye R.Z."/>
            <person name="Que T.C."/>
            <person name="Du C.H."/>
            <person name="Zhou Y.H."/>
            <person name="Cheng J.X."/>
            <person name="Dai P.F."/>
            <person name="Guo W.B."/>
            <person name="Han X.H."/>
            <person name="Huang E.J."/>
            <person name="Li L.F."/>
            <person name="Wei W."/>
            <person name="Gao Y.C."/>
            <person name="Liu J.Z."/>
            <person name="Shao H.Z."/>
            <person name="Wang X."/>
            <person name="Wang C.C."/>
            <person name="Yang T.C."/>
            <person name="Huo Q.B."/>
            <person name="Li W."/>
            <person name="Chen H.Y."/>
            <person name="Chen S.E."/>
            <person name="Zhou L.G."/>
            <person name="Ni X.B."/>
            <person name="Tian J.H."/>
            <person name="Sheng Y."/>
            <person name="Liu T."/>
            <person name="Pan Y.S."/>
            <person name="Xia L.Y."/>
            <person name="Li J."/>
            <person name="Zhao F."/>
            <person name="Cao W.C."/>
        </authorList>
    </citation>
    <scope>NUCLEOTIDE SEQUENCE [LARGE SCALE GENOMIC DNA]</scope>
    <source>
        <strain evidence="1">Iper-2018</strain>
    </source>
</reference>